<evidence type="ECO:0000259" key="2">
    <source>
        <dbReference type="Pfam" id="PF13240"/>
    </source>
</evidence>
<dbReference type="SUPFAM" id="SSF54427">
    <property type="entry name" value="NTF2-like"/>
    <property type="match status" value="1"/>
</dbReference>
<dbReference type="EMBL" id="DTKJ01000028">
    <property type="protein sequence ID" value="HGZ11384.1"/>
    <property type="molecule type" value="Genomic_DNA"/>
</dbReference>
<feature type="transmembrane region" description="Helical" evidence="1">
    <location>
        <begin position="85"/>
        <end position="106"/>
    </location>
</feature>
<evidence type="ECO:0000256" key="1">
    <source>
        <dbReference type="SAM" id="Phobius"/>
    </source>
</evidence>
<keyword evidence="1" id="KW-0812">Transmembrane</keyword>
<keyword evidence="1" id="KW-1133">Transmembrane helix</keyword>
<reference evidence="3" key="1">
    <citation type="journal article" date="2020" name="mSystems">
        <title>Genome- and Community-Level Interaction Insights into Carbon Utilization and Element Cycling Functions of Hydrothermarchaeota in Hydrothermal Sediment.</title>
        <authorList>
            <person name="Zhou Z."/>
            <person name="Liu Y."/>
            <person name="Xu W."/>
            <person name="Pan J."/>
            <person name="Luo Z.H."/>
            <person name="Li M."/>
        </authorList>
    </citation>
    <scope>NUCLEOTIDE SEQUENCE [LARGE SCALE GENOMIC DNA]</scope>
    <source>
        <strain evidence="3">SpSt-853</strain>
    </source>
</reference>
<dbReference type="InterPro" id="IPR032710">
    <property type="entry name" value="NTF2-like_dom_sf"/>
</dbReference>
<accession>A0A7C5ESS7</accession>
<comment type="caution">
    <text evidence="3">The sequence shown here is derived from an EMBL/GenBank/DDBJ whole genome shotgun (WGS) entry which is preliminary data.</text>
</comment>
<dbReference type="Pfam" id="PF13240">
    <property type="entry name" value="Zn_Ribbon_1"/>
    <property type="match status" value="1"/>
</dbReference>
<protein>
    <submittedName>
        <fullName evidence="3">Zinc ribbon domain-containing protein</fullName>
    </submittedName>
</protein>
<evidence type="ECO:0000313" key="3">
    <source>
        <dbReference type="EMBL" id="HGZ11384.1"/>
    </source>
</evidence>
<dbReference type="AlphaFoldDB" id="A0A7C5ESS7"/>
<sequence length="240" mass="27091">MERYAFYWQLPGLDKFCPPALPLFKKSPGRFPMSVCPRCQNPYESGARFCPQCGLRLVEAEATGEEKPALSDNLSPSASRRPPTWLWVLIGAGVFLLILIMAVALFTQRQGLRSPGEAPASEAGLPEQLARVLGTLREAQVNKDLSLLMSCYATDFPERSQKIREMANAWQDFDFTAMFFSLEDLQPQGVAGARAKIVWDIQVQDRRTQEFLTATQTFRVEFVKEQGAWRIRSLEEVRAP</sequence>
<proteinExistence type="predicted"/>
<gene>
    <name evidence="3" type="ORF">ENW48_04100</name>
</gene>
<dbReference type="InterPro" id="IPR026870">
    <property type="entry name" value="Zinc_ribbon_dom"/>
</dbReference>
<keyword evidence="1" id="KW-0472">Membrane</keyword>
<name>A0A7C5ESS7_9BACT</name>
<organism evidence="3">
    <name type="scientific">Desulfobacca acetoxidans</name>
    <dbReference type="NCBI Taxonomy" id="60893"/>
    <lineage>
        <taxon>Bacteria</taxon>
        <taxon>Pseudomonadati</taxon>
        <taxon>Thermodesulfobacteriota</taxon>
        <taxon>Desulfobaccia</taxon>
        <taxon>Desulfobaccales</taxon>
        <taxon>Desulfobaccaceae</taxon>
        <taxon>Desulfobacca</taxon>
    </lineage>
</organism>
<feature type="domain" description="Zinc-ribbon" evidence="2">
    <location>
        <begin position="36"/>
        <end position="54"/>
    </location>
</feature>